<keyword evidence="1" id="KW-0418">Kinase</keyword>
<dbReference type="AlphaFoldDB" id="Q5XNQ0"/>
<keyword evidence="1" id="KW-0808">Transferase</keyword>
<sequence>MQIKTKHKISRGYTCEEAVHSAFFQQGVLYLKFETFFFFFSSWKLWARSWYVRPFFFSSNLIFKKAFSQGFKLVFSCYYFLFAFTPQNRI</sequence>
<evidence type="ECO:0000313" key="1">
    <source>
        <dbReference type="EMBL" id="AAU89391.1"/>
    </source>
</evidence>
<reference evidence="1" key="1">
    <citation type="journal article" date="2004" name="Fitopatol. Colomb.">
        <title>Search of resistance gene analogs associated with the resistance to Cassava Bacterial Blight.</title>
        <authorList>
            <person name="Hurtado P.X."/>
            <person name="Alvarez E."/>
        </authorList>
    </citation>
    <scope>NUCLEOTIDE SEQUENCE</scope>
</reference>
<dbReference type="EMBL" id="AY745770">
    <property type="protein sequence ID" value="AAU89391.1"/>
    <property type="molecule type" value="Genomic_DNA"/>
</dbReference>
<protein>
    <submittedName>
        <fullName evidence="1">Pto-like serine/threonine kinase</fullName>
    </submittedName>
</protein>
<name>Q5XNQ0_MANES</name>
<proteinExistence type="predicted"/>
<dbReference type="GO" id="GO:0016301">
    <property type="term" value="F:kinase activity"/>
    <property type="evidence" value="ECO:0007669"/>
    <property type="project" value="UniProtKB-KW"/>
</dbReference>
<accession>Q5XNQ0</accession>
<organism evidence="1">
    <name type="scientific">Manihot esculenta</name>
    <name type="common">Cassava</name>
    <name type="synonym">Jatropha manihot</name>
    <dbReference type="NCBI Taxonomy" id="3983"/>
    <lineage>
        <taxon>Eukaryota</taxon>
        <taxon>Viridiplantae</taxon>
        <taxon>Streptophyta</taxon>
        <taxon>Embryophyta</taxon>
        <taxon>Tracheophyta</taxon>
        <taxon>Spermatophyta</taxon>
        <taxon>Magnoliopsida</taxon>
        <taxon>eudicotyledons</taxon>
        <taxon>Gunneridae</taxon>
        <taxon>Pentapetalae</taxon>
        <taxon>rosids</taxon>
        <taxon>fabids</taxon>
        <taxon>Malpighiales</taxon>
        <taxon>Euphorbiaceae</taxon>
        <taxon>Crotonoideae</taxon>
        <taxon>Manihoteae</taxon>
        <taxon>Manihot</taxon>
    </lineage>
</organism>